<gene>
    <name evidence="2" type="ordered locus">Anacy_1250</name>
</gene>
<dbReference type="OrthoDB" id="512191at2"/>
<evidence type="ECO:0000313" key="3">
    <source>
        <dbReference type="Proteomes" id="UP000010474"/>
    </source>
</evidence>
<keyword evidence="1" id="KW-1133">Transmembrane helix</keyword>
<keyword evidence="1" id="KW-0812">Transmembrane</keyword>
<accession>K9ZC42</accession>
<dbReference type="Pfam" id="PF03596">
    <property type="entry name" value="Cad"/>
    <property type="match status" value="1"/>
</dbReference>
<dbReference type="AlphaFoldDB" id="K9ZC42"/>
<dbReference type="RefSeq" id="WP_015213435.1">
    <property type="nucleotide sequence ID" value="NC_019771.1"/>
</dbReference>
<keyword evidence="1" id="KW-0472">Membrane</keyword>
<dbReference type="EMBL" id="CP003659">
    <property type="protein sequence ID" value="AFZ56783.1"/>
    <property type="molecule type" value="Genomic_DNA"/>
</dbReference>
<dbReference type="InterPro" id="IPR004676">
    <property type="entry name" value="Cd-R_transporter"/>
</dbReference>
<dbReference type="KEGG" id="acy:Anacy_1250"/>
<reference evidence="3" key="1">
    <citation type="journal article" date="2013" name="Proc. Natl. Acad. Sci. U.S.A.">
        <title>Improving the coverage of the cyanobacterial phylum using diversity-driven genome sequencing.</title>
        <authorList>
            <person name="Shih P.M."/>
            <person name="Wu D."/>
            <person name="Latifi A."/>
            <person name="Axen S.D."/>
            <person name="Fewer D.P."/>
            <person name="Talla E."/>
            <person name="Calteau A."/>
            <person name="Cai F."/>
            <person name="Tandeau de Marsac N."/>
            <person name="Rippka R."/>
            <person name="Herdman M."/>
            <person name="Sivonen K."/>
            <person name="Coursin T."/>
            <person name="Laurent T."/>
            <person name="Goodwin L."/>
            <person name="Nolan M."/>
            <person name="Davenport K.W."/>
            <person name="Han C.S."/>
            <person name="Rubin E.M."/>
            <person name="Eisen J.A."/>
            <person name="Woyke T."/>
            <person name="Gugger M."/>
            <person name="Kerfeld C.A."/>
        </authorList>
    </citation>
    <scope>NUCLEOTIDE SEQUENCE [LARGE SCALE GENOMIC DNA]</scope>
    <source>
        <strain evidence="3">ATCC 27899 / PCC 7122</strain>
    </source>
</reference>
<name>K9ZC42_ANACC</name>
<protein>
    <submittedName>
        <fullName evidence="2">Cadmium resistance transporter</fullName>
    </submittedName>
</protein>
<keyword evidence="3" id="KW-1185">Reference proteome</keyword>
<dbReference type="eggNOG" id="COG4300">
    <property type="taxonomic scope" value="Bacteria"/>
</dbReference>
<dbReference type="HOGENOM" id="CLU_071117_1_0_3"/>
<dbReference type="STRING" id="272123.Anacy_1250"/>
<dbReference type="Proteomes" id="UP000010474">
    <property type="component" value="Chromosome"/>
</dbReference>
<feature type="transmembrane region" description="Helical" evidence="1">
    <location>
        <begin position="6"/>
        <end position="29"/>
    </location>
</feature>
<proteinExistence type="predicted"/>
<feature type="transmembrane region" description="Helical" evidence="1">
    <location>
        <begin position="41"/>
        <end position="64"/>
    </location>
</feature>
<feature type="transmembrane region" description="Helical" evidence="1">
    <location>
        <begin position="70"/>
        <end position="87"/>
    </location>
</feature>
<feature type="transmembrane region" description="Helical" evidence="1">
    <location>
        <begin position="202"/>
        <end position="226"/>
    </location>
</feature>
<dbReference type="PATRIC" id="fig|272123.3.peg.1370"/>
<feature type="transmembrane region" description="Helical" evidence="1">
    <location>
        <begin position="163"/>
        <end position="182"/>
    </location>
</feature>
<evidence type="ECO:0000313" key="2">
    <source>
        <dbReference type="EMBL" id="AFZ56783.1"/>
    </source>
</evidence>
<organism evidence="2 3">
    <name type="scientific">Anabaena cylindrica (strain ATCC 27899 / PCC 7122)</name>
    <dbReference type="NCBI Taxonomy" id="272123"/>
    <lineage>
        <taxon>Bacteria</taxon>
        <taxon>Bacillati</taxon>
        <taxon>Cyanobacteriota</taxon>
        <taxon>Cyanophyceae</taxon>
        <taxon>Nostocales</taxon>
        <taxon>Nostocaceae</taxon>
        <taxon>Anabaena</taxon>
    </lineage>
</organism>
<evidence type="ECO:0000256" key="1">
    <source>
        <dbReference type="SAM" id="Phobius"/>
    </source>
</evidence>
<sequence length="228" mass="25155">MSIVTAISTGAMAFSATNIDDLVILTLFFSQVNAKFRRWHIIIGQYLGFTALILASLPGFFGGLILPRPWIGLFGLVPIIIGIKTLMNQEGDESEDVETDTEVSERLPPALNSVRFLRSASLSHLAQFFNLQTYSVAAVTFANGTDNISIYVPIFASSNWESLLIILGVFFLLVGVLCYIAHKLTHNQAIANIFTKYGNRFMPFVLIGLGAFIFIDSNSFSLLNLIHK</sequence>